<organism evidence="1 2">
    <name type="scientific">Polyplax serrata</name>
    <name type="common">Common mouse louse</name>
    <dbReference type="NCBI Taxonomy" id="468196"/>
    <lineage>
        <taxon>Eukaryota</taxon>
        <taxon>Metazoa</taxon>
        <taxon>Ecdysozoa</taxon>
        <taxon>Arthropoda</taxon>
        <taxon>Hexapoda</taxon>
        <taxon>Insecta</taxon>
        <taxon>Pterygota</taxon>
        <taxon>Neoptera</taxon>
        <taxon>Paraneoptera</taxon>
        <taxon>Psocodea</taxon>
        <taxon>Troctomorpha</taxon>
        <taxon>Phthiraptera</taxon>
        <taxon>Anoplura</taxon>
        <taxon>Polyplacidae</taxon>
        <taxon>Polyplax</taxon>
    </lineage>
</organism>
<name>A0AAN8SHT2_POLSC</name>
<dbReference type="Proteomes" id="UP001372834">
    <property type="component" value="Unassembled WGS sequence"/>
</dbReference>
<protein>
    <submittedName>
        <fullName evidence="1">Uncharacterized protein</fullName>
    </submittedName>
</protein>
<evidence type="ECO:0000313" key="1">
    <source>
        <dbReference type="EMBL" id="KAK6644585.1"/>
    </source>
</evidence>
<gene>
    <name evidence="1" type="ORF">RUM43_000852</name>
</gene>
<accession>A0AAN8SHT2</accession>
<sequence>MASTRVLIVLWTNKMNQNALDDTLFQDKLYYLNLIILFCKAKFSEVGYDYLKIFSRDDLVEKNLLLRFSSKTSSGEDGRESFPAGE</sequence>
<comment type="caution">
    <text evidence="1">The sequence shown here is derived from an EMBL/GenBank/DDBJ whole genome shotgun (WGS) entry which is preliminary data.</text>
</comment>
<evidence type="ECO:0000313" key="2">
    <source>
        <dbReference type="Proteomes" id="UP001372834"/>
    </source>
</evidence>
<dbReference type="EMBL" id="JAWJWE010000001">
    <property type="protein sequence ID" value="KAK6644585.1"/>
    <property type="molecule type" value="Genomic_DNA"/>
</dbReference>
<reference evidence="1 2" key="1">
    <citation type="submission" date="2023-10" db="EMBL/GenBank/DDBJ databases">
        <title>Genomes of two closely related lineages of the louse Polyplax serrata with different host specificities.</title>
        <authorList>
            <person name="Martinu J."/>
            <person name="Tarabai H."/>
            <person name="Stefka J."/>
            <person name="Hypsa V."/>
        </authorList>
    </citation>
    <scope>NUCLEOTIDE SEQUENCE [LARGE SCALE GENOMIC DNA]</scope>
    <source>
        <strain evidence="1">HR10_N</strain>
    </source>
</reference>
<dbReference type="AlphaFoldDB" id="A0AAN8SHT2"/>
<proteinExistence type="predicted"/>